<dbReference type="Proteomes" id="UP000253606">
    <property type="component" value="Chromosome"/>
</dbReference>
<dbReference type="RefSeq" id="WP_114210124.1">
    <property type="nucleotide sequence ID" value="NZ_CP030840.1"/>
</dbReference>
<feature type="domain" description="HTH cro/C1-type" evidence="1">
    <location>
        <begin position="25"/>
        <end position="81"/>
    </location>
</feature>
<gene>
    <name evidence="2" type="ORF">ACPOL_6202</name>
</gene>
<dbReference type="InterPro" id="IPR010982">
    <property type="entry name" value="Lambda_DNA-bd_dom_sf"/>
</dbReference>
<accession>A0A2Z5GA37</accession>
<dbReference type="CDD" id="cd00093">
    <property type="entry name" value="HTH_XRE"/>
    <property type="match status" value="1"/>
</dbReference>
<dbReference type="Pfam" id="PF13560">
    <property type="entry name" value="HTH_31"/>
    <property type="match status" value="1"/>
</dbReference>
<dbReference type="InterPro" id="IPR001387">
    <property type="entry name" value="Cro/C1-type_HTH"/>
</dbReference>
<dbReference type="KEGG" id="abas:ACPOL_6202"/>
<keyword evidence="3" id="KW-1185">Reference proteome</keyword>
<sequence length="112" mass="12584">MRTNLLHEAQPYPVEQALRKVGVNLRTARLRRGITIEEAAAKIGTGPRLVTDAERGKPNIDVAVYAALLWLYDLLTPFEDLANPQKDEQGLILASRREPTRAHRARGLNNDF</sequence>
<dbReference type="AlphaFoldDB" id="A0A2Z5GA37"/>
<evidence type="ECO:0000259" key="1">
    <source>
        <dbReference type="PROSITE" id="PS50943"/>
    </source>
</evidence>
<dbReference type="SMART" id="SM00530">
    <property type="entry name" value="HTH_XRE"/>
    <property type="match status" value="1"/>
</dbReference>
<dbReference type="SUPFAM" id="SSF47413">
    <property type="entry name" value="lambda repressor-like DNA-binding domains"/>
    <property type="match status" value="1"/>
</dbReference>
<dbReference type="EMBL" id="CP030840">
    <property type="protein sequence ID" value="AXC15446.1"/>
    <property type="molecule type" value="Genomic_DNA"/>
</dbReference>
<evidence type="ECO:0000313" key="3">
    <source>
        <dbReference type="Proteomes" id="UP000253606"/>
    </source>
</evidence>
<reference evidence="2 3" key="1">
    <citation type="journal article" date="2018" name="Front. Microbiol.">
        <title>Hydrolytic Capabilities as a Key to Environmental Success: Chitinolytic and Cellulolytic Acidobacteria From Acidic Sub-arctic Soils and Boreal Peatlands.</title>
        <authorList>
            <person name="Belova S.E."/>
            <person name="Ravin N.V."/>
            <person name="Pankratov T.A."/>
            <person name="Rakitin A.L."/>
            <person name="Ivanova A.A."/>
            <person name="Beletsky A.V."/>
            <person name="Mardanov A.V."/>
            <person name="Sinninghe Damste J.S."/>
            <person name="Dedysh S.N."/>
        </authorList>
    </citation>
    <scope>NUCLEOTIDE SEQUENCE [LARGE SCALE GENOMIC DNA]</scope>
    <source>
        <strain evidence="2 3">SBC82</strain>
    </source>
</reference>
<dbReference type="GO" id="GO:0003677">
    <property type="term" value="F:DNA binding"/>
    <property type="evidence" value="ECO:0007669"/>
    <property type="project" value="InterPro"/>
</dbReference>
<dbReference type="OrthoDB" id="5420607at2"/>
<organism evidence="2 3">
    <name type="scientific">Acidisarcina polymorpha</name>
    <dbReference type="NCBI Taxonomy" id="2211140"/>
    <lineage>
        <taxon>Bacteria</taxon>
        <taxon>Pseudomonadati</taxon>
        <taxon>Acidobacteriota</taxon>
        <taxon>Terriglobia</taxon>
        <taxon>Terriglobales</taxon>
        <taxon>Acidobacteriaceae</taxon>
        <taxon>Acidisarcina</taxon>
    </lineage>
</organism>
<evidence type="ECO:0000313" key="2">
    <source>
        <dbReference type="EMBL" id="AXC15446.1"/>
    </source>
</evidence>
<name>A0A2Z5GA37_9BACT</name>
<proteinExistence type="predicted"/>
<protein>
    <recommendedName>
        <fullName evidence="1">HTH cro/C1-type domain-containing protein</fullName>
    </recommendedName>
</protein>
<dbReference type="PROSITE" id="PS50943">
    <property type="entry name" value="HTH_CROC1"/>
    <property type="match status" value="1"/>
</dbReference>
<dbReference type="Gene3D" id="1.10.260.40">
    <property type="entry name" value="lambda repressor-like DNA-binding domains"/>
    <property type="match status" value="1"/>
</dbReference>